<gene>
    <name evidence="3" type="ORF">K444DRAFT_546524</name>
</gene>
<organism evidence="3 4">
    <name type="scientific">Hyaloscypha bicolor E</name>
    <dbReference type="NCBI Taxonomy" id="1095630"/>
    <lineage>
        <taxon>Eukaryota</taxon>
        <taxon>Fungi</taxon>
        <taxon>Dikarya</taxon>
        <taxon>Ascomycota</taxon>
        <taxon>Pezizomycotina</taxon>
        <taxon>Leotiomycetes</taxon>
        <taxon>Helotiales</taxon>
        <taxon>Hyaloscyphaceae</taxon>
        <taxon>Hyaloscypha</taxon>
        <taxon>Hyaloscypha bicolor</taxon>
    </lineage>
</organism>
<feature type="compositionally biased region" description="Basic and acidic residues" evidence="2">
    <location>
        <begin position="1200"/>
        <end position="1255"/>
    </location>
</feature>
<feature type="compositionally biased region" description="Acidic residues" evidence="2">
    <location>
        <begin position="1020"/>
        <end position="1032"/>
    </location>
</feature>
<proteinExistence type="predicted"/>
<feature type="compositionally biased region" description="Low complexity" evidence="2">
    <location>
        <begin position="1332"/>
        <end position="1344"/>
    </location>
</feature>
<protein>
    <submittedName>
        <fullName evidence="3">Uncharacterized protein</fullName>
    </submittedName>
</protein>
<reference evidence="3 4" key="1">
    <citation type="submission" date="2016-04" db="EMBL/GenBank/DDBJ databases">
        <title>A degradative enzymes factory behind the ericoid mycorrhizal symbiosis.</title>
        <authorList>
            <consortium name="DOE Joint Genome Institute"/>
            <person name="Martino E."/>
            <person name="Morin E."/>
            <person name="Grelet G."/>
            <person name="Kuo A."/>
            <person name="Kohler A."/>
            <person name="Daghino S."/>
            <person name="Barry K."/>
            <person name="Choi C."/>
            <person name="Cichocki N."/>
            <person name="Clum A."/>
            <person name="Copeland A."/>
            <person name="Hainaut M."/>
            <person name="Haridas S."/>
            <person name="Labutti K."/>
            <person name="Lindquist E."/>
            <person name="Lipzen A."/>
            <person name="Khouja H.-R."/>
            <person name="Murat C."/>
            <person name="Ohm R."/>
            <person name="Olson A."/>
            <person name="Spatafora J."/>
            <person name="Veneault-Fourrey C."/>
            <person name="Henrissat B."/>
            <person name="Grigoriev I."/>
            <person name="Martin F."/>
            <person name="Perotto S."/>
        </authorList>
    </citation>
    <scope>NUCLEOTIDE SEQUENCE [LARGE SCALE GENOMIC DNA]</scope>
    <source>
        <strain evidence="3 4">E</strain>
    </source>
</reference>
<dbReference type="Proteomes" id="UP000235371">
    <property type="component" value="Unassembled WGS sequence"/>
</dbReference>
<feature type="compositionally biased region" description="Acidic residues" evidence="2">
    <location>
        <begin position="1179"/>
        <end position="1190"/>
    </location>
</feature>
<evidence type="ECO:0000256" key="2">
    <source>
        <dbReference type="SAM" id="MobiDB-lite"/>
    </source>
</evidence>
<dbReference type="RefSeq" id="XP_024727646.1">
    <property type="nucleotide sequence ID" value="XM_024876230.1"/>
</dbReference>
<feature type="compositionally biased region" description="Polar residues" evidence="2">
    <location>
        <begin position="30"/>
        <end position="47"/>
    </location>
</feature>
<dbReference type="InParanoid" id="A0A2J6SIY8"/>
<evidence type="ECO:0000256" key="1">
    <source>
        <dbReference type="SAM" id="Coils"/>
    </source>
</evidence>
<feature type="compositionally biased region" description="Basic and acidic residues" evidence="2">
    <location>
        <begin position="1284"/>
        <end position="1296"/>
    </location>
</feature>
<feature type="compositionally biased region" description="Basic residues" evidence="2">
    <location>
        <begin position="1362"/>
        <end position="1376"/>
    </location>
</feature>
<feature type="region of interest" description="Disordered" evidence="2">
    <location>
        <begin position="999"/>
        <end position="1397"/>
    </location>
</feature>
<evidence type="ECO:0000313" key="4">
    <source>
        <dbReference type="Proteomes" id="UP000235371"/>
    </source>
</evidence>
<dbReference type="OrthoDB" id="3563205at2759"/>
<feature type="coiled-coil region" evidence="1">
    <location>
        <begin position="391"/>
        <end position="418"/>
    </location>
</feature>
<dbReference type="STRING" id="1095630.A0A2J6SIY8"/>
<dbReference type="GeneID" id="36584309"/>
<keyword evidence="4" id="KW-1185">Reference proteome</keyword>
<feature type="compositionally biased region" description="Basic and acidic residues" evidence="2">
    <location>
        <begin position="1097"/>
        <end position="1115"/>
    </location>
</feature>
<keyword evidence="1" id="KW-0175">Coiled coil</keyword>
<evidence type="ECO:0000313" key="3">
    <source>
        <dbReference type="EMBL" id="PMD50742.1"/>
    </source>
</evidence>
<accession>A0A2J6SIY8</accession>
<feature type="region of interest" description="Disordered" evidence="2">
    <location>
        <begin position="1"/>
        <end position="47"/>
    </location>
</feature>
<sequence length="1397" mass="147152">MAPPNTRPPSRPPITSRIRSSFEKRRKSNEVQSPTYTNGNSNPFITQDPESFRKAIDEAINSETFQDAIAANLAKLIKPSIKTALDTIQPVVEAVYNHEVLLNKANRSVENILDRLESNTEAYAHQRDSVTAPPAEPAPPVIQERAVGTSTPSPDFAQFKQLLGEINARTSASLTGLSSSVEASNGKIAEALHGISNIQATLGPTKENIDALKVFSEQSTTTASVMQAQLDQLKADVGQIMDAIGTNLGKNVQALHEKAAGQDTSLLSSHTTKLDAIATDLGALKGHSDTMGKIEAISAELTGLKGSVDAGISSNTACFTSLGSQITNVLNTMEGHTSTLGEIKDRGAHPDILAALQQSNDSHAAHATALGEMKERSLAAAPAAAPVSEGSSDTTAVLQDLKADLASLKENIAAGLAANNENATGLGAKIDTVLTTVEAHKAADASPEILAAVQQSNESHASHATALDGIKSLAAGPAPPAETGNLAALEAQVGSIVGVLDVHTAALDEIKTASSAHATALEAHTAALDEIKTASSSHATALEAHAAALGEIKTAGTDTAVVPTSNSDALEGHLSTIIETLDAHTNLLNEIKDDVGAEILTTLHGLGQSQTQHGDMLAEIREADVSDEILTLLHAHGESHTGHGATLGQIHESVQTLNASHAAHGAALEEIKSRSAHSSHIATLADIKEATTASNEAHTSHAAALDELKTAQSASAAIASRSESPDIAGLETQLNNIIITLERQTATLSSLKDSALDNSISEAVLGSHDLLISHTTLLNAIKDNSSHEDIVSNISDLKALVAESKSGIDEHSTLVRDLHSDTKEAHSNLTSAIAGLALGGAAGAGAGALMSHESDNSSTEILTEVKSVKEKVDFVVSQLEINHTTVTTRITTLSDELKAEIDATGTQITESITKMDTDLKSFEIDLKPITSAVEHTGLVVKDLSSQIGNLESHISDNTSKVNEIHQGVHLNDTGISQLQEHAGTREVVSQAVPEGMWFGSGSPSAKRLSNPFEHSSVPVEEPEAEEPEVEEEQKEHGQALEAIPEVDTPLEESPSAPVEPEIPHQDAEEESTPVEPEISHQDVEVESTPIEPEASDQDTKEECTPVEPEASHQDMEVEGIPIEPEVSHHDVEEESTPVEPEVPRQDTEEESAPVEPEIPHQDAEEESAPVEPKVSHQDIEEESAPPEIVEEPAKASPDPEISHDIPEPEPASEPHEKGAEPELAPEHDPDHQIPESTALEEHHTAPEPDHLHEAADLDESSFSQSAPHHPLPAEEPELPLTTSHDQEPTEHDHADPEPTPPTSPLENEPVPVLSPSTQTNPFSDPEEEDLESASASASTSAIASPMSGSFTEHAEGGGASKGGKKKKKKKKGKKDKKKGEEKVPLVMDGQDPVEGAE</sequence>
<dbReference type="EMBL" id="KZ613913">
    <property type="protein sequence ID" value="PMD50742.1"/>
    <property type="molecule type" value="Genomic_DNA"/>
</dbReference>
<feature type="compositionally biased region" description="Pro residues" evidence="2">
    <location>
        <begin position="1"/>
        <end position="12"/>
    </location>
</feature>
<name>A0A2J6SIY8_9HELO</name>